<organism evidence="2 3">
    <name type="scientific">Phytophthora infestans</name>
    <name type="common">Potato late blight agent</name>
    <name type="synonym">Botrytis infestans</name>
    <dbReference type="NCBI Taxonomy" id="4787"/>
    <lineage>
        <taxon>Eukaryota</taxon>
        <taxon>Sar</taxon>
        <taxon>Stramenopiles</taxon>
        <taxon>Oomycota</taxon>
        <taxon>Peronosporomycetes</taxon>
        <taxon>Peronosporales</taxon>
        <taxon>Peronosporaceae</taxon>
        <taxon>Phytophthora</taxon>
    </lineage>
</organism>
<dbReference type="EMBL" id="WSZM01000239">
    <property type="protein sequence ID" value="KAF4037431.1"/>
    <property type="molecule type" value="Genomic_DNA"/>
</dbReference>
<comment type="caution">
    <text evidence="2">The sequence shown here is derived from an EMBL/GenBank/DDBJ whole genome shotgun (WGS) entry which is preliminary data.</text>
</comment>
<feature type="region of interest" description="Disordered" evidence="1">
    <location>
        <begin position="212"/>
        <end position="246"/>
    </location>
</feature>
<evidence type="ECO:0000313" key="3">
    <source>
        <dbReference type="Proteomes" id="UP000602510"/>
    </source>
</evidence>
<sequence length="246" mass="27131">MASQNPRQQAADGNESMKDDEWGTKNETVISPAEPVPRFDELPTAEQNAKMPKDASKKSPGALERAKREQYLWDQKVKAALAMAEEVKAANKLRENRGVKRSAPAMYDDESSTNSRSLSENSDGPPTKKMKSRGSMSLPIEAVEELIASYLHTYVSPELDLPTPWWSVEGEGTDAARGVTYWNLKWNAWEIDMTKEDQSDCGSTSKTLSICGAKEDFGSERDDDRGGQRDRSAATTRDSSSTAATD</sequence>
<gene>
    <name evidence="2" type="ORF">GN244_ATG10473</name>
</gene>
<feature type="compositionally biased region" description="Basic and acidic residues" evidence="1">
    <location>
        <begin position="89"/>
        <end position="98"/>
    </location>
</feature>
<keyword evidence="3" id="KW-1185">Reference proteome</keyword>
<feature type="region of interest" description="Disordered" evidence="1">
    <location>
        <begin position="1"/>
        <end position="67"/>
    </location>
</feature>
<protein>
    <submittedName>
        <fullName evidence="2">Uncharacterized protein</fullName>
    </submittedName>
</protein>
<feature type="compositionally biased region" description="Basic and acidic residues" evidence="1">
    <location>
        <begin position="15"/>
        <end position="24"/>
    </location>
</feature>
<accession>A0A833WU58</accession>
<feature type="compositionally biased region" description="Basic and acidic residues" evidence="1">
    <location>
        <begin position="213"/>
        <end position="232"/>
    </location>
</feature>
<feature type="compositionally biased region" description="Low complexity" evidence="1">
    <location>
        <begin position="233"/>
        <end position="246"/>
    </location>
</feature>
<proteinExistence type="predicted"/>
<feature type="compositionally biased region" description="Low complexity" evidence="1">
    <location>
        <begin position="112"/>
        <end position="123"/>
    </location>
</feature>
<reference evidence="2" key="1">
    <citation type="submission" date="2020-04" db="EMBL/GenBank/DDBJ databases">
        <title>Hybrid Assembly of Korean Phytophthora infestans isolates.</title>
        <authorList>
            <person name="Prokchorchik M."/>
            <person name="Lee Y."/>
            <person name="Seo J."/>
            <person name="Cho J.-H."/>
            <person name="Park Y.-E."/>
            <person name="Jang D.-C."/>
            <person name="Im J.-S."/>
            <person name="Choi J.-G."/>
            <person name="Park H.-J."/>
            <person name="Lee G.-B."/>
            <person name="Lee Y.-G."/>
            <person name="Hong S.-Y."/>
            <person name="Cho K."/>
            <person name="Sohn K.H."/>
        </authorList>
    </citation>
    <scope>NUCLEOTIDE SEQUENCE</scope>
    <source>
        <strain evidence="2">KR_1_A1</strain>
    </source>
</reference>
<name>A0A833WU58_PHYIN</name>
<evidence type="ECO:0000313" key="2">
    <source>
        <dbReference type="EMBL" id="KAF4037431.1"/>
    </source>
</evidence>
<feature type="region of interest" description="Disordered" evidence="1">
    <location>
        <begin position="89"/>
        <end position="136"/>
    </location>
</feature>
<dbReference type="Proteomes" id="UP000602510">
    <property type="component" value="Unassembled WGS sequence"/>
</dbReference>
<dbReference type="AlphaFoldDB" id="A0A833WU58"/>
<evidence type="ECO:0000256" key="1">
    <source>
        <dbReference type="SAM" id="MobiDB-lite"/>
    </source>
</evidence>